<reference evidence="2" key="5">
    <citation type="journal article" date="2021" name="G3 (Bethesda)">
        <title>Aegilops tauschii genome assembly Aet v5.0 features greater sequence contiguity and improved annotation.</title>
        <authorList>
            <person name="Wang L."/>
            <person name="Zhu T."/>
            <person name="Rodriguez J.C."/>
            <person name="Deal K.R."/>
            <person name="Dubcovsky J."/>
            <person name="McGuire P.E."/>
            <person name="Lux T."/>
            <person name="Spannagl M."/>
            <person name="Mayer K.F.X."/>
            <person name="Baldrich P."/>
            <person name="Meyers B.C."/>
            <person name="Huo N."/>
            <person name="Gu Y.Q."/>
            <person name="Zhou H."/>
            <person name="Devos K.M."/>
            <person name="Bennetzen J.L."/>
            <person name="Unver T."/>
            <person name="Budak H."/>
            <person name="Gulick P.J."/>
            <person name="Galiba G."/>
            <person name="Kalapos B."/>
            <person name="Nelson D.R."/>
            <person name="Li P."/>
            <person name="You F.M."/>
            <person name="Luo M.C."/>
            <person name="Dvorak J."/>
        </authorList>
    </citation>
    <scope>NUCLEOTIDE SEQUENCE [LARGE SCALE GENOMIC DNA]</scope>
    <source>
        <strain evidence="2">cv. AL8/78</strain>
    </source>
</reference>
<keyword evidence="3" id="KW-1185">Reference proteome</keyword>
<sequence>MPILIILPWQLSVRWQFLLSKRSADNGSKKERKKKKPASSGKSQANVIDMTFQTLRCHPRRPSDPGPGPRSTPHTNPPHRSEKSPRRRERLR</sequence>
<dbReference type="AlphaFoldDB" id="A0A453PF69"/>
<evidence type="ECO:0000313" key="3">
    <source>
        <dbReference type="Proteomes" id="UP000015105"/>
    </source>
</evidence>
<accession>A0A453PF69</accession>
<dbReference type="Gramene" id="AET6Gv20713900.3">
    <property type="protein sequence ID" value="AET6Gv20713900.3"/>
    <property type="gene ID" value="AET6Gv20713900"/>
</dbReference>
<dbReference type="Proteomes" id="UP000015105">
    <property type="component" value="Chromosome 6D"/>
</dbReference>
<protein>
    <submittedName>
        <fullName evidence="2">Uncharacterized protein</fullName>
    </submittedName>
</protein>
<evidence type="ECO:0000256" key="1">
    <source>
        <dbReference type="SAM" id="MobiDB-lite"/>
    </source>
</evidence>
<proteinExistence type="predicted"/>
<feature type="region of interest" description="Disordered" evidence="1">
    <location>
        <begin position="21"/>
        <end position="92"/>
    </location>
</feature>
<evidence type="ECO:0000313" key="2">
    <source>
        <dbReference type="EnsemblPlants" id="AET6Gv20713900.3"/>
    </source>
</evidence>
<organism evidence="2 3">
    <name type="scientific">Aegilops tauschii subsp. strangulata</name>
    <name type="common">Goatgrass</name>
    <dbReference type="NCBI Taxonomy" id="200361"/>
    <lineage>
        <taxon>Eukaryota</taxon>
        <taxon>Viridiplantae</taxon>
        <taxon>Streptophyta</taxon>
        <taxon>Embryophyta</taxon>
        <taxon>Tracheophyta</taxon>
        <taxon>Spermatophyta</taxon>
        <taxon>Magnoliopsida</taxon>
        <taxon>Liliopsida</taxon>
        <taxon>Poales</taxon>
        <taxon>Poaceae</taxon>
        <taxon>BOP clade</taxon>
        <taxon>Pooideae</taxon>
        <taxon>Triticodae</taxon>
        <taxon>Triticeae</taxon>
        <taxon>Triticinae</taxon>
        <taxon>Aegilops</taxon>
    </lineage>
</organism>
<reference evidence="2" key="3">
    <citation type="journal article" date="2017" name="Nature">
        <title>Genome sequence of the progenitor of the wheat D genome Aegilops tauschii.</title>
        <authorList>
            <person name="Luo M.C."/>
            <person name="Gu Y.Q."/>
            <person name="Puiu D."/>
            <person name="Wang H."/>
            <person name="Twardziok S.O."/>
            <person name="Deal K.R."/>
            <person name="Huo N."/>
            <person name="Zhu T."/>
            <person name="Wang L."/>
            <person name="Wang Y."/>
            <person name="McGuire P.E."/>
            <person name="Liu S."/>
            <person name="Long H."/>
            <person name="Ramasamy R.K."/>
            <person name="Rodriguez J.C."/>
            <person name="Van S.L."/>
            <person name="Yuan L."/>
            <person name="Wang Z."/>
            <person name="Xia Z."/>
            <person name="Xiao L."/>
            <person name="Anderson O.D."/>
            <person name="Ouyang S."/>
            <person name="Liang Y."/>
            <person name="Zimin A.V."/>
            <person name="Pertea G."/>
            <person name="Qi P."/>
            <person name="Bennetzen J.L."/>
            <person name="Dai X."/>
            <person name="Dawson M.W."/>
            <person name="Muller H.G."/>
            <person name="Kugler K."/>
            <person name="Rivarola-Duarte L."/>
            <person name="Spannagl M."/>
            <person name="Mayer K.F.X."/>
            <person name="Lu F.H."/>
            <person name="Bevan M.W."/>
            <person name="Leroy P."/>
            <person name="Li P."/>
            <person name="You F.M."/>
            <person name="Sun Q."/>
            <person name="Liu Z."/>
            <person name="Lyons E."/>
            <person name="Wicker T."/>
            <person name="Salzberg S.L."/>
            <person name="Devos K.M."/>
            <person name="Dvorak J."/>
        </authorList>
    </citation>
    <scope>NUCLEOTIDE SEQUENCE [LARGE SCALE GENOMIC DNA]</scope>
    <source>
        <strain evidence="2">cv. AL8/78</strain>
    </source>
</reference>
<name>A0A453PF69_AEGTS</name>
<dbReference type="EnsemblPlants" id="AET6Gv20713900.3">
    <property type="protein sequence ID" value="AET6Gv20713900.3"/>
    <property type="gene ID" value="AET6Gv20713900"/>
</dbReference>
<reference evidence="3" key="1">
    <citation type="journal article" date="2014" name="Science">
        <title>Ancient hybridizations among the ancestral genomes of bread wheat.</title>
        <authorList>
            <consortium name="International Wheat Genome Sequencing Consortium,"/>
            <person name="Marcussen T."/>
            <person name="Sandve S.R."/>
            <person name="Heier L."/>
            <person name="Spannagl M."/>
            <person name="Pfeifer M."/>
            <person name="Jakobsen K.S."/>
            <person name="Wulff B.B."/>
            <person name="Steuernagel B."/>
            <person name="Mayer K.F."/>
            <person name="Olsen O.A."/>
        </authorList>
    </citation>
    <scope>NUCLEOTIDE SEQUENCE [LARGE SCALE GENOMIC DNA]</scope>
    <source>
        <strain evidence="3">cv. AL8/78</strain>
    </source>
</reference>
<reference evidence="2" key="4">
    <citation type="submission" date="2019-03" db="UniProtKB">
        <authorList>
            <consortium name="EnsemblPlants"/>
        </authorList>
    </citation>
    <scope>IDENTIFICATION</scope>
</reference>
<reference evidence="3" key="2">
    <citation type="journal article" date="2017" name="Nat. Plants">
        <title>The Aegilops tauschii genome reveals multiple impacts of transposons.</title>
        <authorList>
            <person name="Zhao G."/>
            <person name="Zou C."/>
            <person name="Li K."/>
            <person name="Wang K."/>
            <person name="Li T."/>
            <person name="Gao L."/>
            <person name="Zhang X."/>
            <person name="Wang H."/>
            <person name="Yang Z."/>
            <person name="Liu X."/>
            <person name="Jiang W."/>
            <person name="Mao L."/>
            <person name="Kong X."/>
            <person name="Jiao Y."/>
            <person name="Jia J."/>
        </authorList>
    </citation>
    <scope>NUCLEOTIDE SEQUENCE [LARGE SCALE GENOMIC DNA]</scope>
    <source>
        <strain evidence="3">cv. AL8/78</strain>
    </source>
</reference>